<sequence length="159" mass="17146">MYKIIDGTKTHLDAAAQIWAEATSARDGDDDVAQLDLSRPVMARVLESSARAFLLVAVDSKGTATGFAAIAPVPGEVESAELHYVGVNPRAWGGGVGKDLMAAIPNVLKERGFSTAKLSVYSDNPRAVILYEKMGWRRHGAPTPHARSGRLEQEYRLSL</sequence>
<protein>
    <submittedName>
        <fullName evidence="4">Acetyltransferase (GNAT) family protein</fullName>
    </submittedName>
</protein>
<proteinExistence type="predicted"/>
<dbReference type="CDD" id="cd04301">
    <property type="entry name" value="NAT_SF"/>
    <property type="match status" value="1"/>
</dbReference>
<dbReference type="PROSITE" id="PS51186">
    <property type="entry name" value="GNAT"/>
    <property type="match status" value="1"/>
</dbReference>
<evidence type="ECO:0000256" key="1">
    <source>
        <dbReference type="ARBA" id="ARBA00022679"/>
    </source>
</evidence>
<name>A0A1I3Y3I4_9HYPH</name>
<dbReference type="EMBL" id="FOSL01000004">
    <property type="protein sequence ID" value="SFK25851.1"/>
    <property type="molecule type" value="Genomic_DNA"/>
</dbReference>
<dbReference type="OrthoDB" id="143110at2"/>
<dbReference type="GO" id="GO:0016747">
    <property type="term" value="F:acyltransferase activity, transferring groups other than amino-acyl groups"/>
    <property type="evidence" value="ECO:0007669"/>
    <property type="project" value="InterPro"/>
</dbReference>
<gene>
    <name evidence="4" type="ORF">SAMN04488498_104145</name>
</gene>
<dbReference type="PANTHER" id="PTHR43877">
    <property type="entry name" value="AMINOALKYLPHOSPHONATE N-ACETYLTRANSFERASE-RELATED-RELATED"/>
    <property type="match status" value="1"/>
</dbReference>
<dbReference type="Gene3D" id="3.40.630.30">
    <property type="match status" value="1"/>
</dbReference>
<dbReference type="InterPro" id="IPR016181">
    <property type="entry name" value="Acyl_CoA_acyltransferase"/>
</dbReference>
<keyword evidence="5" id="KW-1185">Reference proteome</keyword>
<accession>A0A1I3Y3I4</accession>
<keyword evidence="2" id="KW-0012">Acyltransferase</keyword>
<evidence type="ECO:0000313" key="4">
    <source>
        <dbReference type="EMBL" id="SFK25851.1"/>
    </source>
</evidence>
<dbReference type="AlphaFoldDB" id="A0A1I3Y3I4"/>
<dbReference type="Pfam" id="PF00583">
    <property type="entry name" value="Acetyltransf_1"/>
    <property type="match status" value="1"/>
</dbReference>
<reference evidence="4 5" key="1">
    <citation type="submission" date="2016-10" db="EMBL/GenBank/DDBJ databases">
        <authorList>
            <person name="Varghese N."/>
            <person name="Submissions S."/>
        </authorList>
    </citation>
    <scope>NUCLEOTIDE SEQUENCE [LARGE SCALE GENOMIC DNA]</scope>
    <source>
        <strain evidence="4 5">DSM 21822</strain>
    </source>
</reference>
<organism evidence="4 5">
    <name type="scientific">Neomesorhizobium albiziae</name>
    <dbReference type="NCBI Taxonomy" id="335020"/>
    <lineage>
        <taxon>Bacteria</taxon>
        <taxon>Pseudomonadati</taxon>
        <taxon>Pseudomonadota</taxon>
        <taxon>Alphaproteobacteria</taxon>
        <taxon>Hyphomicrobiales</taxon>
        <taxon>Phyllobacteriaceae</taxon>
        <taxon>Neomesorhizobium</taxon>
    </lineage>
</organism>
<keyword evidence="1 4" id="KW-0808">Transferase</keyword>
<dbReference type="Proteomes" id="UP000323300">
    <property type="component" value="Unassembled WGS sequence"/>
</dbReference>
<dbReference type="SUPFAM" id="SSF55729">
    <property type="entry name" value="Acyl-CoA N-acyltransferases (Nat)"/>
    <property type="match status" value="1"/>
</dbReference>
<evidence type="ECO:0000256" key="2">
    <source>
        <dbReference type="ARBA" id="ARBA00023315"/>
    </source>
</evidence>
<dbReference type="InterPro" id="IPR050832">
    <property type="entry name" value="Bact_Acetyltransf"/>
</dbReference>
<feature type="domain" description="N-acetyltransferase" evidence="3">
    <location>
        <begin position="2"/>
        <end position="159"/>
    </location>
</feature>
<evidence type="ECO:0000313" key="5">
    <source>
        <dbReference type="Proteomes" id="UP000323300"/>
    </source>
</evidence>
<dbReference type="RefSeq" id="WP_149759829.1">
    <property type="nucleotide sequence ID" value="NZ_BSPE01000007.1"/>
</dbReference>
<evidence type="ECO:0000259" key="3">
    <source>
        <dbReference type="PROSITE" id="PS51186"/>
    </source>
</evidence>
<dbReference type="InterPro" id="IPR000182">
    <property type="entry name" value="GNAT_dom"/>
</dbReference>